<organism evidence="7 8">
    <name type="scientific">Marinococcus halophilus</name>
    <dbReference type="NCBI Taxonomy" id="1371"/>
    <lineage>
        <taxon>Bacteria</taxon>
        <taxon>Bacillati</taxon>
        <taxon>Bacillota</taxon>
        <taxon>Bacilli</taxon>
        <taxon>Bacillales</taxon>
        <taxon>Bacillaceae</taxon>
        <taxon>Marinococcus</taxon>
    </lineage>
</organism>
<protein>
    <recommendedName>
        <fullName evidence="2">precorrin-2 dehydrogenase</fullName>
        <ecNumber evidence="2">1.3.1.76</ecNumber>
    </recommendedName>
</protein>
<reference evidence="7 8" key="1">
    <citation type="submission" date="2019-07" db="EMBL/GenBank/DDBJ databases">
        <title>Whole genome shotgun sequence of Marinococcus halophilus NBRC 102359.</title>
        <authorList>
            <person name="Hosoyama A."/>
            <person name="Uohara A."/>
            <person name="Ohji S."/>
            <person name="Ichikawa N."/>
        </authorList>
    </citation>
    <scope>NUCLEOTIDE SEQUENCE [LARGE SCALE GENOMIC DNA]</scope>
    <source>
        <strain evidence="7 8">NBRC 102359</strain>
    </source>
</reference>
<dbReference type="InterPro" id="IPR028161">
    <property type="entry name" value="Met8-like"/>
</dbReference>
<dbReference type="PANTHER" id="PTHR35330">
    <property type="entry name" value="SIROHEME BIOSYNTHESIS PROTEIN MET8"/>
    <property type="match status" value="1"/>
</dbReference>
<name>A0A510Y9C1_MARHA</name>
<evidence type="ECO:0000256" key="4">
    <source>
        <dbReference type="ARBA" id="ARBA00023027"/>
    </source>
</evidence>
<dbReference type="Proteomes" id="UP000321051">
    <property type="component" value="Unassembled WGS sequence"/>
</dbReference>
<dbReference type="Pfam" id="PF13241">
    <property type="entry name" value="NAD_binding_7"/>
    <property type="match status" value="1"/>
</dbReference>
<dbReference type="Gene3D" id="3.40.50.720">
    <property type="entry name" value="NAD(P)-binding Rossmann-like Domain"/>
    <property type="match status" value="1"/>
</dbReference>
<sequence>MSDFLLPLTVSLDRVEAVIIGGGNVAERKAGKLLEAKAVVTVVAPELSRELERLWKENRITWKEKTGGPEDLRTAWLIVSASGDKAAQQMIAEHKHPWQLVNGADNPSIGNVAFPASFMEDGVQISVSSGSNKPASVKEWKHYLQRVIKKR</sequence>
<dbReference type="AlphaFoldDB" id="A0A510Y9C1"/>
<dbReference type="InterPro" id="IPR036291">
    <property type="entry name" value="NAD(P)-bd_dom_sf"/>
</dbReference>
<comment type="caution">
    <text evidence="7">The sequence shown here is derived from an EMBL/GenBank/DDBJ whole genome shotgun (WGS) entry which is preliminary data.</text>
</comment>
<dbReference type="InterPro" id="IPR006367">
    <property type="entry name" value="Sirohaem_synthase_N"/>
</dbReference>
<dbReference type="RefSeq" id="WP_158219197.1">
    <property type="nucleotide sequence ID" value="NZ_BJUN01000024.1"/>
</dbReference>
<evidence type="ECO:0000256" key="6">
    <source>
        <dbReference type="ARBA" id="ARBA00047561"/>
    </source>
</evidence>
<evidence type="ECO:0000256" key="5">
    <source>
        <dbReference type="ARBA" id="ARBA00023244"/>
    </source>
</evidence>
<dbReference type="SUPFAM" id="SSF51735">
    <property type="entry name" value="NAD(P)-binding Rossmann-fold domains"/>
    <property type="match status" value="1"/>
</dbReference>
<evidence type="ECO:0000313" key="7">
    <source>
        <dbReference type="EMBL" id="GEK59982.1"/>
    </source>
</evidence>
<keyword evidence="3" id="KW-0560">Oxidoreductase</keyword>
<dbReference type="EC" id="1.3.1.76" evidence="2"/>
<dbReference type="UniPathway" id="UPA00262">
    <property type="reaction ID" value="UER00222"/>
</dbReference>
<comment type="catalytic activity">
    <reaction evidence="6">
        <text>precorrin-2 + NAD(+) = sirohydrochlorin + NADH + 2 H(+)</text>
        <dbReference type="Rhea" id="RHEA:15613"/>
        <dbReference type="ChEBI" id="CHEBI:15378"/>
        <dbReference type="ChEBI" id="CHEBI:57540"/>
        <dbReference type="ChEBI" id="CHEBI:57945"/>
        <dbReference type="ChEBI" id="CHEBI:58351"/>
        <dbReference type="ChEBI" id="CHEBI:58827"/>
        <dbReference type="EC" id="1.3.1.76"/>
    </reaction>
</comment>
<proteinExistence type="predicted"/>
<keyword evidence="4" id="KW-0520">NAD</keyword>
<evidence type="ECO:0000256" key="3">
    <source>
        <dbReference type="ARBA" id="ARBA00023002"/>
    </source>
</evidence>
<gene>
    <name evidence="7" type="ORF">MHA01_28870</name>
</gene>
<evidence type="ECO:0000256" key="1">
    <source>
        <dbReference type="ARBA" id="ARBA00005010"/>
    </source>
</evidence>
<keyword evidence="8" id="KW-1185">Reference proteome</keyword>
<keyword evidence="5" id="KW-0627">Porphyrin biosynthesis</keyword>
<evidence type="ECO:0000256" key="2">
    <source>
        <dbReference type="ARBA" id="ARBA00012400"/>
    </source>
</evidence>
<dbReference type="GO" id="GO:0019354">
    <property type="term" value="P:siroheme biosynthetic process"/>
    <property type="evidence" value="ECO:0007669"/>
    <property type="project" value="UniProtKB-UniPathway"/>
</dbReference>
<dbReference type="GO" id="GO:0043115">
    <property type="term" value="F:precorrin-2 dehydrogenase activity"/>
    <property type="evidence" value="ECO:0007669"/>
    <property type="project" value="UniProtKB-EC"/>
</dbReference>
<dbReference type="EMBL" id="BJUN01000024">
    <property type="protein sequence ID" value="GEK59982.1"/>
    <property type="molecule type" value="Genomic_DNA"/>
</dbReference>
<evidence type="ECO:0000313" key="8">
    <source>
        <dbReference type="Proteomes" id="UP000321051"/>
    </source>
</evidence>
<dbReference type="NCBIfam" id="TIGR01470">
    <property type="entry name" value="cysG_Nterm"/>
    <property type="match status" value="1"/>
</dbReference>
<dbReference type="PANTHER" id="PTHR35330:SF1">
    <property type="entry name" value="SIROHEME BIOSYNTHESIS PROTEIN MET8"/>
    <property type="match status" value="1"/>
</dbReference>
<accession>A0A510Y9C1</accession>
<dbReference type="GO" id="GO:0004325">
    <property type="term" value="F:ferrochelatase activity"/>
    <property type="evidence" value="ECO:0007669"/>
    <property type="project" value="InterPro"/>
</dbReference>
<dbReference type="STRING" id="1371.GCA_900166605_00935"/>
<comment type="pathway">
    <text evidence="1">Porphyrin-containing compound metabolism; siroheme biosynthesis; sirohydrochlorin from precorrin-2: step 1/1.</text>
</comment>